<keyword evidence="5" id="KW-0997">Cell inner membrane</keyword>
<evidence type="ECO:0000256" key="5">
    <source>
        <dbReference type="ARBA" id="ARBA00022519"/>
    </source>
</evidence>
<comment type="similarity">
    <text evidence="2 9">Belongs to the ABC-2 integral membrane protein family.</text>
</comment>
<feature type="transmembrane region" description="Helical" evidence="9">
    <location>
        <begin position="72"/>
        <end position="98"/>
    </location>
</feature>
<comment type="caution">
    <text evidence="11">The sequence shown here is derived from an EMBL/GenBank/DDBJ whole genome shotgun (WGS) entry which is preliminary data.</text>
</comment>
<reference evidence="11 12" key="1">
    <citation type="submission" date="2021-08" db="EMBL/GenBank/DDBJ databases">
        <title>Collinsella faecalis sp. nov. isolated from swine faeces.</title>
        <authorList>
            <person name="Oh B.S."/>
            <person name="Lee J.H."/>
        </authorList>
    </citation>
    <scope>NUCLEOTIDE SEQUENCE [LARGE SCALE GENOMIC DNA]</scope>
    <source>
        <strain evidence="11 12">AGMB00827</strain>
    </source>
</reference>
<dbReference type="PANTHER" id="PTHR30413:SF8">
    <property type="entry name" value="TRANSPORT PERMEASE PROTEIN"/>
    <property type="match status" value="1"/>
</dbReference>
<evidence type="ECO:0000256" key="1">
    <source>
        <dbReference type="ARBA" id="ARBA00004429"/>
    </source>
</evidence>
<evidence type="ECO:0000256" key="4">
    <source>
        <dbReference type="ARBA" id="ARBA00022475"/>
    </source>
</evidence>
<accession>A0ABS7MIU1</accession>
<evidence type="ECO:0000313" key="12">
    <source>
        <dbReference type="Proteomes" id="UP000700908"/>
    </source>
</evidence>
<proteinExistence type="inferred from homology"/>
<evidence type="ECO:0000313" key="11">
    <source>
        <dbReference type="EMBL" id="MBY4797005.1"/>
    </source>
</evidence>
<dbReference type="EMBL" id="JAIMFO010000004">
    <property type="protein sequence ID" value="MBY4797005.1"/>
    <property type="molecule type" value="Genomic_DNA"/>
</dbReference>
<keyword evidence="12" id="KW-1185">Reference proteome</keyword>
<evidence type="ECO:0000256" key="7">
    <source>
        <dbReference type="ARBA" id="ARBA00022989"/>
    </source>
</evidence>
<keyword evidence="7 9" id="KW-1133">Transmembrane helix</keyword>
<sequence>MPPASTKPRGLFPPAFFKKDLLILEQLVGKDFKLKYRRSFLGVAWSVLNPLLMMVIMSIVFSYLFGSNVENFPLYLIVGNVTFTLMADSTNAALTSIIQAAPLLKKIKVHRYIFPVQKVLFALVNYSFSLIAVAIVMLFFRIMPTLNLLWLPVGLLLLMFFCVGVGLTIGALAVFFRDVIHLWGVVLTAWTYLTPIFWDLSLLEAKHAPMWIISLVKINPMYNYLQFMRDIFLWQRPPSPELLGMCTLWAAIAMLIGIFVFRKTEHKFILYV</sequence>
<keyword evidence="4 9" id="KW-1003">Cell membrane</keyword>
<dbReference type="PROSITE" id="PS51012">
    <property type="entry name" value="ABC_TM2"/>
    <property type="match status" value="1"/>
</dbReference>
<dbReference type="InterPro" id="IPR013525">
    <property type="entry name" value="ABC2_TM"/>
</dbReference>
<keyword evidence="3 9" id="KW-0813">Transport</keyword>
<dbReference type="InterPro" id="IPR047817">
    <property type="entry name" value="ABC2_TM_bact-type"/>
</dbReference>
<keyword evidence="8 9" id="KW-0472">Membrane</keyword>
<feature type="transmembrane region" description="Helical" evidence="9">
    <location>
        <begin position="119"/>
        <end position="143"/>
    </location>
</feature>
<gene>
    <name evidence="11" type="ORF">K6V98_01305</name>
</gene>
<protein>
    <recommendedName>
        <fullName evidence="9">Transport permease protein</fullName>
    </recommendedName>
</protein>
<evidence type="ECO:0000256" key="6">
    <source>
        <dbReference type="ARBA" id="ARBA00022692"/>
    </source>
</evidence>
<feature type="domain" description="ABC transmembrane type-2" evidence="10">
    <location>
        <begin position="41"/>
        <end position="264"/>
    </location>
</feature>
<evidence type="ECO:0000256" key="9">
    <source>
        <dbReference type="RuleBase" id="RU361157"/>
    </source>
</evidence>
<evidence type="ECO:0000256" key="2">
    <source>
        <dbReference type="ARBA" id="ARBA00007783"/>
    </source>
</evidence>
<feature type="transmembrane region" description="Helical" evidence="9">
    <location>
        <begin position="242"/>
        <end position="261"/>
    </location>
</feature>
<name>A0ABS7MIU1_9ACTN</name>
<dbReference type="PANTHER" id="PTHR30413">
    <property type="entry name" value="INNER MEMBRANE TRANSPORT PERMEASE"/>
    <property type="match status" value="1"/>
</dbReference>
<dbReference type="Proteomes" id="UP000700908">
    <property type="component" value="Unassembled WGS sequence"/>
</dbReference>
<organism evidence="11 12">
    <name type="scientific">Collinsella ureilytica</name>
    <dbReference type="NCBI Taxonomy" id="2869515"/>
    <lineage>
        <taxon>Bacteria</taxon>
        <taxon>Bacillati</taxon>
        <taxon>Actinomycetota</taxon>
        <taxon>Coriobacteriia</taxon>
        <taxon>Coriobacteriales</taxon>
        <taxon>Coriobacteriaceae</taxon>
        <taxon>Collinsella</taxon>
    </lineage>
</organism>
<keyword evidence="6 9" id="KW-0812">Transmembrane</keyword>
<dbReference type="RefSeq" id="WP_222198714.1">
    <property type="nucleotide sequence ID" value="NZ_JAIMFO010000004.1"/>
</dbReference>
<feature type="transmembrane region" description="Helical" evidence="9">
    <location>
        <begin position="40"/>
        <end position="66"/>
    </location>
</feature>
<feature type="transmembrane region" description="Helical" evidence="9">
    <location>
        <begin position="180"/>
        <end position="198"/>
    </location>
</feature>
<dbReference type="Pfam" id="PF01061">
    <property type="entry name" value="ABC2_membrane"/>
    <property type="match status" value="1"/>
</dbReference>
<feature type="transmembrane region" description="Helical" evidence="9">
    <location>
        <begin position="149"/>
        <end position="173"/>
    </location>
</feature>
<comment type="subcellular location">
    <subcellularLocation>
        <location evidence="1">Cell inner membrane</location>
        <topology evidence="1">Multi-pass membrane protein</topology>
    </subcellularLocation>
    <subcellularLocation>
        <location evidence="9">Cell membrane</location>
        <topology evidence="9">Multi-pass membrane protein</topology>
    </subcellularLocation>
</comment>
<evidence type="ECO:0000256" key="3">
    <source>
        <dbReference type="ARBA" id="ARBA00022448"/>
    </source>
</evidence>
<evidence type="ECO:0000256" key="8">
    <source>
        <dbReference type="ARBA" id="ARBA00023136"/>
    </source>
</evidence>
<evidence type="ECO:0000259" key="10">
    <source>
        <dbReference type="PROSITE" id="PS51012"/>
    </source>
</evidence>